<dbReference type="OrthoDB" id="9795386at2"/>
<organism evidence="1 2">
    <name type="scientific">Dielma fastidiosa</name>
    <dbReference type="NCBI Taxonomy" id="1034346"/>
    <lineage>
        <taxon>Bacteria</taxon>
        <taxon>Bacillati</taxon>
        <taxon>Bacillota</taxon>
        <taxon>Erysipelotrichia</taxon>
        <taxon>Erysipelotrichales</taxon>
        <taxon>Erysipelotrichaceae</taxon>
        <taxon>Dielma</taxon>
    </lineage>
</organism>
<accession>A0A318KVI5</accession>
<dbReference type="AlphaFoldDB" id="A0A318KVI5"/>
<evidence type="ECO:0000313" key="2">
    <source>
        <dbReference type="Proteomes" id="UP000247612"/>
    </source>
</evidence>
<name>A0A318KVI5_9FIRM</name>
<protein>
    <submittedName>
        <fullName evidence="1">Uncharacterized protein</fullName>
    </submittedName>
</protein>
<sequence>MEKYFPFDAQLNDGVPDRLYYADDFANHFKPFFRNGIFASQGDGLMVLSLDENMFISLMDGRSIIEGHGYQNDNKDGVKKMRIANSDIAQDRIDIVVNRLNKIDRMITTIVVKGELSDAPVPPEIVRNDDYYDLKLAEVYVRSGVDKIQQADITDFRGDEEACGWVTGLIDSINSTAFFKQYQIAYDAFVQQTYARAEDLFNDIRNLLDTDQATYLLGLINELKTYPKIEPYVLKAENWAETEDGYTYTIYDSRYTYLGSYWELIAEPDMDKAEQKLLTNARISSIDDKQDGKIVIKASGIKPIDDIHISIKIERLNYVAG</sequence>
<keyword evidence="2" id="KW-1185">Reference proteome</keyword>
<dbReference type="Proteomes" id="UP000247612">
    <property type="component" value="Unassembled WGS sequence"/>
</dbReference>
<proteinExistence type="predicted"/>
<evidence type="ECO:0000313" key="1">
    <source>
        <dbReference type="EMBL" id="PXX79725.1"/>
    </source>
</evidence>
<dbReference type="STRING" id="1034346.GCA_000313565_00791"/>
<dbReference type="EMBL" id="QJKH01000005">
    <property type="protein sequence ID" value="PXX79725.1"/>
    <property type="molecule type" value="Genomic_DNA"/>
</dbReference>
<dbReference type="RefSeq" id="WP_022937103.1">
    <property type="nucleotide sequence ID" value="NZ_CABKRQ010000002.1"/>
</dbReference>
<gene>
    <name evidence="1" type="ORF">DES51_105199</name>
</gene>
<reference evidence="1 2" key="1">
    <citation type="submission" date="2018-05" db="EMBL/GenBank/DDBJ databases">
        <title>Genomic Encyclopedia of Type Strains, Phase IV (KMG-IV): sequencing the most valuable type-strain genomes for metagenomic binning, comparative biology and taxonomic classification.</title>
        <authorList>
            <person name="Goeker M."/>
        </authorList>
    </citation>
    <scope>NUCLEOTIDE SEQUENCE [LARGE SCALE GENOMIC DNA]</scope>
    <source>
        <strain evidence="1 2">JC118</strain>
    </source>
</reference>
<comment type="caution">
    <text evidence="1">The sequence shown here is derived from an EMBL/GenBank/DDBJ whole genome shotgun (WGS) entry which is preliminary data.</text>
</comment>